<evidence type="ECO:0000313" key="3">
    <source>
        <dbReference type="Proteomes" id="UP000198501"/>
    </source>
</evidence>
<evidence type="ECO:0000313" key="4">
    <source>
        <dbReference type="Proteomes" id="UP001156645"/>
    </source>
</evidence>
<reference evidence="1" key="4">
    <citation type="submission" date="2023-01" db="EMBL/GenBank/DDBJ databases">
        <title>Draft genome sequence of Psychrobacter pacificensis strain NBRC 103191.</title>
        <authorList>
            <person name="Sun Q."/>
            <person name="Mori K."/>
        </authorList>
    </citation>
    <scope>NUCLEOTIDE SEQUENCE</scope>
    <source>
        <strain evidence="1">NBRC 103191</strain>
    </source>
</reference>
<organism evidence="2 3">
    <name type="scientific">Psychrobacter pacificensis</name>
    <dbReference type="NCBI Taxonomy" id="112002"/>
    <lineage>
        <taxon>Bacteria</taxon>
        <taxon>Pseudomonadati</taxon>
        <taxon>Pseudomonadota</taxon>
        <taxon>Gammaproteobacteria</taxon>
        <taxon>Moraxellales</taxon>
        <taxon>Moraxellaceae</taxon>
        <taxon>Psychrobacter</taxon>
    </lineage>
</organism>
<dbReference type="RefSeq" id="WP_093068673.1">
    <property type="nucleotide sequence ID" value="NZ_BSOK01000009.1"/>
</dbReference>
<sequence length="96" mass="11052">MKIINYEKLFSEFKPDGAISEDANEIANTLIRELFIQSGTGLVRLLGMKPCFDNHMAIRVWVQKRLDANSGYIVDEMFSQLESELYVLLPQTIYGY</sequence>
<evidence type="ECO:0000313" key="2">
    <source>
        <dbReference type="EMBL" id="SDD52877.1"/>
    </source>
</evidence>
<proteinExistence type="predicted"/>
<accession>A0A1G6VIL1</accession>
<dbReference type="EMBL" id="FNAL01000003">
    <property type="protein sequence ID" value="SDD52877.1"/>
    <property type="molecule type" value="Genomic_DNA"/>
</dbReference>
<protein>
    <submittedName>
        <fullName evidence="2">Uncharacterized protein</fullName>
    </submittedName>
</protein>
<gene>
    <name evidence="1" type="ORF">GCM10007915_07270</name>
    <name evidence="2" type="ORF">SAMN05660405_00581</name>
</gene>
<dbReference type="Proteomes" id="UP001156645">
    <property type="component" value="Unassembled WGS sequence"/>
</dbReference>
<reference evidence="4" key="3">
    <citation type="journal article" date="2019" name="Int. J. Syst. Evol. Microbiol.">
        <title>The Global Catalogue of Microorganisms (GCM) 10K type strain sequencing project: providing services to taxonomists for standard genome sequencing and annotation.</title>
        <authorList>
            <consortium name="The Broad Institute Genomics Platform"/>
            <consortium name="The Broad Institute Genome Sequencing Center for Infectious Disease"/>
            <person name="Wu L."/>
            <person name="Ma J."/>
        </authorList>
    </citation>
    <scope>NUCLEOTIDE SEQUENCE [LARGE SCALE GENOMIC DNA]</scope>
    <source>
        <strain evidence="4">NBRC 103191</strain>
    </source>
</reference>
<keyword evidence="4" id="KW-1185">Reference proteome</keyword>
<evidence type="ECO:0000313" key="1">
    <source>
        <dbReference type="EMBL" id="GLR28489.1"/>
    </source>
</evidence>
<reference evidence="1" key="1">
    <citation type="journal article" date="2014" name="Int. J. Syst. Evol. Microbiol.">
        <title>Complete genome of a new Firmicutes species belonging to the dominant human colonic microbiota ('Ruminococcus bicirculans') reveals two chromosomes and a selective capacity to utilize plant glucans.</title>
        <authorList>
            <consortium name="NISC Comparative Sequencing Program"/>
            <person name="Wegmann U."/>
            <person name="Louis P."/>
            <person name="Goesmann A."/>
            <person name="Henrissat B."/>
            <person name="Duncan S.H."/>
            <person name="Flint H.J."/>
        </authorList>
    </citation>
    <scope>NUCLEOTIDE SEQUENCE</scope>
    <source>
        <strain evidence="1">NBRC 103191</strain>
    </source>
</reference>
<dbReference type="Proteomes" id="UP000198501">
    <property type="component" value="Unassembled WGS sequence"/>
</dbReference>
<name>A0A1G6VIL1_9GAMM</name>
<dbReference type="EMBL" id="BSOK01000009">
    <property type="protein sequence ID" value="GLR28489.1"/>
    <property type="molecule type" value="Genomic_DNA"/>
</dbReference>
<dbReference type="AlphaFoldDB" id="A0A1G6VIL1"/>
<reference evidence="2 3" key="2">
    <citation type="submission" date="2016-10" db="EMBL/GenBank/DDBJ databases">
        <authorList>
            <person name="de Groot N.N."/>
        </authorList>
    </citation>
    <scope>NUCLEOTIDE SEQUENCE [LARGE SCALE GENOMIC DNA]</scope>
    <source>
        <strain evidence="2 3">DSM 23406</strain>
    </source>
</reference>